<evidence type="ECO:0000313" key="9">
    <source>
        <dbReference type="Proteomes" id="UP001320609"/>
    </source>
</evidence>
<sequence>MIAFISTAALKALTQRINVTLTATLAAAHFTQLRPRLVAFARLQLRDATAAEDAVQETLLTAFEKSATFEGRSEFETWVFGILKYKILDQLRQQRRQGTWQPLDQNLDDDTLDRLFQSDGHWQNAARPSHWGEPEQVLENQRFWQVFDACMIALPDSIARVFTLRELMGLSTADICKETGITETNCWVILHRARLRLRECLDHGWLN</sequence>
<dbReference type="RefSeq" id="WP_240717211.1">
    <property type="nucleotide sequence ID" value="NZ_JAKVTW010000003.1"/>
</dbReference>
<keyword evidence="2" id="KW-0805">Transcription regulation</keyword>
<evidence type="ECO:0000256" key="4">
    <source>
        <dbReference type="ARBA" id="ARBA00023125"/>
    </source>
</evidence>
<evidence type="ECO:0000256" key="1">
    <source>
        <dbReference type="ARBA" id="ARBA00010641"/>
    </source>
</evidence>
<dbReference type="InterPro" id="IPR013249">
    <property type="entry name" value="RNA_pol_sigma70_r4_t2"/>
</dbReference>
<dbReference type="InterPro" id="IPR036388">
    <property type="entry name" value="WH-like_DNA-bd_sf"/>
</dbReference>
<name>A0ABS9S486_9GAMM</name>
<protein>
    <submittedName>
        <fullName evidence="8">Sigma-70 family RNA polymerase sigma factor</fullName>
    </submittedName>
</protein>
<keyword evidence="3" id="KW-0731">Sigma factor</keyword>
<dbReference type="SUPFAM" id="SSF88659">
    <property type="entry name" value="Sigma3 and sigma4 domains of RNA polymerase sigma factors"/>
    <property type="match status" value="1"/>
</dbReference>
<evidence type="ECO:0000313" key="8">
    <source>
        <dbReference type="EMBL" id="MCH4810927.1"/>
    </source>
</evidence>
<feature type="domain" description="RNA polymerase sigma-70 region 2" evidence="6">
    <location>
        <begin position="30"/>
        <end position="96"/>
    </location>
</feature>
<dbReference type="PANTHER" id="PTHR43133">
    <property type="entry name" value="RNA POLYMERASE ECF-TYPE SIGMA FACTO"/>
    <property type="match status" value="1"/>
</dbReference>
<reference evidence="8 9" key="1">
    <citation type="submission" date="2022-03" db="EMBL/GenBank/DDBJ databases">
        <title>Genomic signatures underlying metal tolerance in selected Arctic bacterial isolates.</title>
        <authorList>
            <person name="Thomas F.A."/>
            <person name="Venkatachalam S."/>
            <person name="Krishnan K.P."/>
        </authorList>
    </citation>
    <scope>NUCLEOTIDE SEQUENCE [LARGE SCALE GENOMIC DNA]</scope>
    <source>
        <strain evidence="8 9">HM116</strain>
    </source>
</reference>
<dbReference type="SUPFAM" id="SSF88946">
    <property type="entry name" value="Sigma2 domain of RNA polymerase sigma factors"/>
    <property type="match status" value="1"/>
</dbReference>
<dbReference type="Proteomes" id="UP001320609">
    <property type="component" value="Unassembled WGS sequence"/>
</dbReference>
<dbReference type="InterPro" id="IPR014289">
    <property type="entry name" value="RNA_pol_sigma-24-rel"/>
</dbReference>
<dbReference type="NCBIfam" id="TIGR02937">
    <property type="entry name" value="sigma70-ECF"/>
    <property type="match status" value="1"/>
</dbReference>
<keyword evidence="4" id="KW-0238">DNA-binding</keyword>
<keyword evidence="9" id="KW-1185">Reference proteome</keyword>
<comment type="caution">
    <text evidence="8">The sequence shown here is derived from an EMBL/GenBank/DDBJ whole genome shotgun (WGS) entry which is preliminary data.</text>
</comment>
<dbReference type="InterPro" id="IPR013325">
    <property type="entry name" value="RNA_pol_sigma_r2"/>
</dbReference>
<dbReference type="NCBIfam" id="TIGR02943">
    <property type="entry name" value="Sig70_famx1"/>
    <property type="match status" value="1"/>
</dbReference>
<dbReference type="InterPro" id="IPR013324">
    <property type="entry name" value="RNA_pol_sigma_r3/r4-like"/>
</dbReference>
<evidence type="ECO:0000256" key="3">
    <source>
        <dbReference type="ARBA" id="ARBA00023082"/>
    </source>
</evidence>
<dbReference type="Gene3D" id="1.10.10.10">
    <property type="entry name" value="Winged helix-like DNA-binding domain superfamily/Winged helix DNA-binding domain"/>
    <property type="match status" value="1"/>
</dbReference>
<dbReference type="InterPro" id="IPR014284">
    <property type="entry name" value="RNA_pol_sigma-70_dom"/>
</dbReference>
<organism evidence="8 9">
    <name type="scientific">Vreelandella neptunia</name>
    <dbReference type="NCBI Taxonomy" id="115551"/>
    <lineage>
        <taxon>Bacteria</taxon>
        <taxon>Pseudomonadati</taxon>
        <taxon>Pseudomonadota</taxon>
        <taxon>Gammaproteobacteria</taxon>
        <taxon>Oceanospirillales</taxon>
        <taxon>Halomonadaceae</taxon>
        <taxon>Vreelandella</taxon>
    </lineage>
</organism>
<evidence type="ECO:0000256" key="5">
    <source>
        <dbReference type="ARBA" id="ARBA00023163"/>
    </source>
</evidence>
<evidence type="ECO:0000256" key="2">
    <source>
        <dbReference type="ARBA" id="ARBA00023015"/>
    </source>
</evidence>
<dbReference type="EMBL" id="JAKVTW010000003">
    <property type="protein sequence ID" value="MCH4810927.1"/>
    <property type="molecule type" value="Genomic_DNA"/>
</dbReference>
<keyword evidence="5" id="KW-0804">Transcription</keyword>
<evidence type="ECO:0000259" key="6">
    <source>
        <dbReference type="Pfam" id="PF04542"/>
    </source>
</evidence>
<accession>A0ABS9S486</accession>
<comment type="similarity">
    <text evidence="1">Belongs to the sigma-70 factor family. ECF subfamily.</text>
</comment>
<dbReference type="Pfam" id="PF08281">
    <property type="entry name" value="Sigma70_r4_2"/>
    <property type="match status" value="1"/>
</dbReference>
<gene>
    <name evidence="8" type="ORF">MLE19_06260</name>
</gene>
<evidence type="ECO:0000259" key="7">
    <source>
        <dbReference type="Pfam" id="PF08281"/>
    </source>
</evidence>
<dbReference type="Pfam" id="PF04542">
    <property type="entry name" value="Sigma70_r2"/>
    <property type="match status" value="1"/>
</dbReference>
<dbReference type="Gene3D" id="1.10.1740.10">
    <property type="match status" value="1"/>
</dbReference>
<proteinExistence type="inferred from homology"/>
<dbReference type="InterPro" id="IPR007627">
    <property type="entry name" value="RNA_pol_sigma70_r2"/>
</dbReference>
<feature type="domain" description="RNA polymerase sigma factor 70 region 4 type 2" evidence="7">
    <location>
        <begin position="147"/>
        <end position="197"/>
    </location>
</feature>
<dbReference type="InterPro" id="IPR039425">
    <property type="entry name" value="RNA_pol_sigma-70-like"/>
</dbReference>
<dbReference type="PANTHER" id="PTHR43133:SF8">
    <property type="entry name" value="RNA POLYMERASE SIGMA FACTOR HI_1459-RELATED"/>
    <property type="match status" value="1"/>
</dbReference>